<dbReference type="Proteomes" id="UP001197093">
    <property type="component" value="Unassembled WGS sequence"/>
</dbReference>
<feature type="compositionally biased region" description="Basic residues" evidence="1">
    <location>
        <begin position="205"/>
        <end position="218"/>
    </location>
</feature>
<feature type="compositionally biased region" description="Acidic residues" evidence="1">
    <location>
        <begin position="169"/>
        <end position="183"/>
    </location>
</feature>
<reference evidence="3" key="1">
    <citation type="submission" date="2023-02" db="EMBL/GenBank/DDBJ databases">
        <authorList>
            <person name="Palmer J.M."/>
        </authorList>
    </citation>
    <scope>NUCLEOTIDE SEQUENCE</scope>
    <source>
        <strain evidence="3">FW57</strain>
    </source>
</reference>
<dbReference type="Pfam" id="PF20253">
    <property type="entry name" value="DUF6604"/>
    <property type="match status" value="1"/>
</dbReference>
<evidence type="ECO:0000313" key="4">
    <source>
        <dbReference type="Proteomes" id="UP001197093"/>
    </source>
</evidence>
<dbReference type="AlphaFoldDB" id="A0AAD4F0Q0"/>
<gene>
    <name evidence="3" type="ORF">NEMBOFW57_001188</name>
</gene>
<dbReference type="InterPro" id="IPR016864">
    <property type="entry name" value="UCP028035"/>
</dbReference>
<dbReference type="PIRSF" id="PIRSF028035">
    <property type="entry name" value="UCP028035"/>
    <property type="match status" value="1"/>
</dbReference>
<feature type="compositionally biased region" description="Polar residues" evidence="1">
    <location>
        <begin position="851"/>
        <end position="871"/>
    </location>
</feature>
<comment type="caution">
    <text evidence="3">The sequence shown here is derived from an EMBL/GenBank/DDBJ whole genome shotgun (WGS) entry which is preliminary data.</text>
</comment>
<dbReference type="PANTHER" id="PTHR38795:SF1">
    <property type="entry name" value="DUF6604 DOMAIN-CONTAINING PROTEIN"/>
    <property type="match status" value="1"/>
</dbReference>
<dbReference type="InterPro" id="IPR046539">
    <property type="entry name" value="DUF6604"/>
</dbReference>
<dbReference type="PANTHER" id="PTHR38795">
    <property type="entry name" value="DUF6604 DOMAIN-CONTAINING PROTEIN"/>
    <property type="match status" value="1"/>
</dbReference>
<proteinExistence type="predicted"/>
<keyword evidence="4" id="KW-1185">Reference proteome</keyword>
<evidence type="ECO:0000313" key="3">
    <source>
        <dbReference type="EMBL" id="KAG7291176.1"/>
    </source>
</evidence>
<protein>
    <recommendedName>
        <fullName evidence="2">DUF6604 domain-containing protein</fullName>
    </recommendedName>
</protein>
<feature type="region of interest" description="Disordered" evidence="1">
    <location>
        <begin position="163"/>
        <end position="230"/>
    </location>
</feature>
<sequence length="1008" mass="113015">MAASNVYLAYKRDTSQLLYWIIRTSNGIIKSATTPKDGGAQMNTTGEITVANLVALSRLIAKHITAVPPAILRLFRAVINARTATHQAFQQIVAENPDPAIEKSNLTHKHFIDALTEAFHVLGGKDWRPDKATDSAQVDAEAFQLKDDLDRLVLSNPFGALDLGRTADDDADQEAEQSDDEIAENGPPGKGPGTAPKQRQQVKPGKGKKGKRGKKPKKQQPMPTKKSHLDDVPLESYRIIQDTEGLITDYLMAVYALVHEWIDLRTYLQGAWRECACDGLNTAIAGAVSSLAVAMIQRSAAEMFVDFPGHEAYETVMNTITRGDPSKAQGVFTMALHRMGPDGGAETVQVTAIDVREQFMIHTYRDLMDFVDDFRKTRSGKPTKRMLAEIRSWDPKFDLQRASNQDRIRWRRCYTINWLYDLVNVFSSIVVQRNTGKGEGHVLENVDWSPAGPWDDHRRLFGLNEFAGVITSLAMQKEGTDVRERILPHHVFQLQCIVDSLMVSRGWSISPLRGHMLNPPPRKFRPRRDVDLFLDRTHERTGHGFLQAVTVLKQLCDGDAKLHGDPKRHEDIEGVLEGLQYDFCNWLGESKYMYGLNSIPPSRFSDTNANGLWEYSPFLCGAGLMEGLELAYLAGMAVWERLSEPIVLIHLHNMLLKKGYLKKPVGFFASLEQLFAPAFFVGGKLPSSKFSDAFMARIRAATSKRKEWDTARKSAAQEHDLHRIMAVDANRFFNIKSALVLYRQYNWNLGVIPDADIPLHSPLFMLRVAQTKQTIDPITKERRLEDTDLIKRARAEGMTDDTILGMVSLAKRLGHPAPVPPDLPPSLLASLPGDNNTTTAGPFTHLPQIPTPTDRNSLRTNNNSTAPHLPSSLTARDHLEHAKADLLIDITGELRPLSSFNYIWAACTMMMLFSMIEDDLAARRNRLYVRAYETDREWSRAKRVGLGFLAMVEEDEECLTVMAEAFEKGRVGFLAHVYWRGLEGFGEYVDRREAGREGGIDGDACSVM</sequence>
<dbReference type="EMBL" id="JAHCVI010000001">
    <property type="protein sequence ID" value="KAG7291176.1"/>
    <property type="molecule type" value="Genomic_DNA"/>
</dbReference>
<organism evidence="3 4">
    <name type="scientific">Staphylotrichum longicolle</name>
    <dbReference type="NCBI Taxonomy" id="669026"/>
    <lineage>
        <taxon>Eukaryota</taxon>
        <taxon>Fungi</taxon>
        <taxon>Dikarya</taxon>
        <taxon>Ascomycota</taxon>
        <taxon>Pezizomycotina</taxon>
        <taxon>Sordariomycetes</taxon>
        <taxon>Sordariomycetidae</taxon>
        <taxon>Sordariales</taxon>
        <taxon>Chaetomiaceae</taxon>
        <taxon>Staphylotrichum</taxon>
    </lineage>
</organism>
<feature type="compositionally biased region" description="Low complexity" evidence="1">
    <location>
        <begin position="193"/>
        <end position="204"/>
    </location>
</feature>
<evidence type="ECO:0000259" key="2">
    <source>
        <dbReference type="Pfam" id="PF20253"/>
    </source>
</evidence>
<feature type="domain" description="DUF6604" evidence="2">
    <location>
        <begin position="9"/>
        <end position="304"/>
    </location>
</feature>
<evidence type="ECO:0000256" key="1">
    <source>
        <dbReference type="SAM" id="MobiDB-lite"/>
    </source>
</evidence>
<feature type="region of interest" description="Disordered" evidence="1">
    <location>
        <begin position="826"/>
        <end position="871"/>
    </location>
</feature>
<accession>A0AAD4F0Q0</accession>
<name>A0AAD4F0Q0_9PEZI</name>